<dbReference type="InterPro" id="IPR011009">
    <property type="entry name" value="Kinase-like_dom_sf"/>
</dbReference>
<evidence type="ECO:0000313" key="3">
    <source>
        <dbReference type="Proteomes" id="UP000594364"/>
    </source>
</evidence>
<accession>A0A7S9PS08</accession>
<evidence type="ECO:0000313" key="2">
    <source>
        <dbReference type="EMBL" id="QPG93572.1"/>
    </source>
</evidence>
<dbReference type="SUPFAM" id="SSF56112">
    <property type="entry name" value="Protein kinase-like (PK-like)"/>
    <property type="match status" value="1"/>
</dbReference>
<sequence>MMYAIVRLLHSHWNRVCLHLLGVWHQLLHFTNDAGAKAPETDIIKGNTPEIDDREAGPFEPLESEFPATTDEQSNFARRAFIDSLDTTAVCALASQHYNGKACRVVKKDSGSFNVCFFVEFHQDGPKWIVRIPIEPALDNPWDKLLSEVATIQYLERNTRIPVPHIRAYGNNAHLTSNGARTQSFLITDLIPGEALDKKALLTAEQEQKRAFYSQLISIFVELRKLQFPLIGSLMPDPNGRPDPVLGPVMSMSAATLRLHPQPTFSSAKDYMRNQFRLVSGFFSPPVADHTVDDLKKEIFALHGTERIFDQVIDSQLDEGPFVLNHLDLRSSNIIVDNNLQIQGIIDWEFASTVPRQVLTPPSWITGHDTMETDRQMHADFRQVLDEKSKTNRLCHQLKEEWYGLLGASESGISQTDMAFCVAHVLRRPTDLTDIFCDFFVPRLYEKPLDDVISEFFDQHQTLMLEVQRRAKHCERYTQYLKEHGLYETELDKLLAESKALKEKWNWS</sequence>
<protein>
    <recommendedName>
        <fullName evidence="1">Aminoglycoside phosphotransferase domain-containing protein</fullName>
    </recommendedName>
</protein>
<dbReference type="InterPro" id="IPR051678">
    <property type="entry name" value="AGP_Transferase"/>
</dbReference>
<dbReference type="Pfam" id="PF01636">
    <property type="entry name" value="APH"/>
    <property type="match status" value="1"/>
</dbReference>
<evidence type="ECO:0000259" key="1">
    <source>
        <dbReference type="Pfam" id="PF01636"/>
    </source>
</evidence>
<organism evidence="2 3">
    <name type="scientific">Epichloe festucae (strain Fl1)</name>
    <dbReference type="NCBI Taxonomy" id="877507"/>
    <lineage>
        <taxon>Eukaryota</taxon>
        <taxon>Fungi</taxon>
        <taxon>Dikarya</taxon>
        <taxon>Ascomycota</taxon>
        <taxon>Pezizomycotina</taxon>
        <taxon>Sordariomycetes</taxon>
        <taxon>Hypocreomycetidae</taxon>
        <taxon>Hypocreales</taxon>
        <taxon>Clavicipitaceae</taxon>
        <taxon>Epichloe</taxon>
    </lineage>
</organism>
<dbReference type="OrthoDB" id="10003767at2759"/>
<dbReference type="PANTHER" id="PTHR21310">
    <property type="entry name" value="AMINOGLYCOSIDE PHOSPHOTRANSFERASE-RELATED-RELATED"/>
    <property type="match status" value="1"/>
</dbReference>
<keyword evidence="3" id="KW-1185">Reference proteome</keyword>
<dbReference type="Proteomes" id="UP000594364">
    <property type="component" value="Chromosome 1"/>
</dbReference>
<dbReference type="Gene3D" id="3.90.1200.10">
    <property type="match status" value="1"/>
</dbReference>
<dbReference type="InterPro" id="IPR002575">
    <property type="entry name" value="Aminoglycoside_PTrfase"/>
</dbReference>
<reference evidence="2 3" key="1">
    <citation type="journal article" date="2018" name="PLoS Genet.">
        <title>Repeat elements organise 3D genome structure and mediate transcription in the filamentous fungus Epichloe festucae.</title>
        <authorList>
            <person name="Winter D.J."/>
            <person name="Ganley A.R.D."/>
            <person name="Young C.A."/>
            <person name="Liachko I."/>
            <person name="Schardl C.L."/>
            <person name="Dupont P.Y."/>
            <person name="Berry D."/>
            <person name="Ram A."/>
            <person name="Scott B."/>
            <person name="Cox M.P."/>
        </authorList>
    </citation>
    <scope>NUCLEOTIDE SEQUENCE [LARGE SCALE GENOMIC DNA]</scope>
    <source>
        <strain evidence="2 3">Fl1</strain>
    </source>
</reference>
<name>A0A7S9PS08_EPIFF</name>
<gene>
    <name evidence="2" type="ORF">C2857_000935</name>
</gene>
<proteinExistence type="predicted"/>
<dbReference type="EMBL" id="CP031385">
    <property type="protein sequence ID" value="QPG93572.1"/>
    <property type="molecule type" value="Genomic_DNA"/>
</dbReference>
<dbReference type="PANTHER" id="PTHR21310:SF37">
    <property type="entry name" value="AMINOGLYCOSIDE PHOSPHOTRANSFERASE DOMAIN-CONTAINING PROTEIN"/>
    <property type="match status" value="1"/>
</dbReference>
<feature type="domain" description="Aminoglycoside phosphotransferase" evidence="1">
    <location>
        <begin position="123"/>
        <end position="353"/>
    </location>
</feature>
<dbReference type="AlphaFoldDB" id="A0A7S9PS08"/>